<dbReference type="Proteomes" id="UP000233524">
    <property type="component" value="Unassembled WGS sequence"/>
</dbReference>
<proteinExistence type="predicted"/>
<comment type="caution">
    <text evidence="1">The sequence shown here is derived from an EMBL/GenBank/DDBJ whole genome shotgun (WGS) entry which is preliminary data.</text>
</comment>
<gene>
    <name evidence="1" type="ORF">jhhlp_008172</name>
</gene>
<dbReference type="InterPro" id="IPR036188">
    <property type="entry name" value="FAD/NAD-bd_sf"/>
</dbReference>
<dbReference type="SUPFAM" id="SSF51905">
    <property type="entry name" value="FAD/NAD(P)-binding domain"/>
    <property type="match status" value="1"/>
</dbReference>
<dbReference type="InParanoid" id="A0A2N3MZP4"/>
<dbReference type="OrthoDB" id="66881at2759"/>
<dbReference type="EMBL" id="NLAX01001584">
    <property type="protein sequence ID" value="PKS05653.1"/>
    <property type="molecule type" value="Genomic_DNA"/>
</dbReference>
<dbReference type="AlphaFoldDB" id="A0A2N3MZP4"/>
<evidence type="ECO:0008006" key="3">
    <source>
        <dbReference type="Google" id="ProtNLM"/>
    </source>
</evidence>
<sequence length="314" mass="35433">MSHSIRCVAIIGTGPSGAIATNALVKEGAFDTIRIFDRRDGVGGKLQDIRATFPARIPSMEDLVSGRDDTAAIPENLPTITSQTLEINRHRRRFSDTAIHENLQGNIIPAIIDRLSNRVVDEYGPTATFRHHTIIREWVEGIIFTGNHEQLELLEERILRRVGRCVRPLQRAPVLDVDGLVNYDKKFPGTIQHSNQFPRASNYKDKPFKQRTLVVGASVSAHEIIHEIFHEILDLVEGPVYSSIPGDPIPAFYYSIAPNYAEFFEFFTDIAAPLPGGRRYEWMRVASVRSKMARFVGRNDQRRGGPMKTEKWGC</sequence>
<keyword evidence="2" id="KW-1185">Reference proteome</keyword>
<dbReference type="PRINTS" id="PR00419">
    <property type="entry name" value="ADXRDTASE"/>
</dbReference>
<dbReference type="VEuPathDB" id="FungiDB:jhhlp_008172"/>
<organism evidence="1 2">
    <name type="scientific">Lomentospora prolificans</name>
    <dbReference type="NCBI Taxonomy" id="41688"/>
    <lineage>
        <taxon>Eukaryota</taxon>
        <taxon>Fungi</taxon>
        <taxon>Dikarya</taxon>
        <taxon>Ascomycota</taxon>
        <taxon>Pezizomycotina</taxon>
        <taxon>Sordariomycetes</taxon>
        <taxon>Hypocreomycetidae</taxon>
        <taxon>Microascales</taxon>
        <taxon>Microascaceae</taxon>
        <taxon>Lomentospora</taxon>
    </lineage>
</organism>
<dbReference type="Pfam" id="PF13450">
    <property type="entry name" value="NAD_binding_8"/>
    <property type="match status" value="1"/>
</dbReference>
<evidence type="ECO:0000313" key="2">
    <source>
        <dbReference type="Proteomes" id="UP000233524"/>
    </source>
</evidence>
<accession>A0A2N3MZP4</accession>
<reference evidence="1 2" key="1">
    <citation type="journal article" date="2017" name="G3 (Bethesda)">
        <title>First Draft Genome Sequence of the Pathogenic Fungus Lomentospora prolificans (Formerly Scedosporium prolificans).</title>
        <authorList>
            <person name="Luo R."/>
            <person name="Zimin A."/>
            <person name="Workman R."/>
            <person name="Fan Y."/>
            <person name="Pertea G."/>
            <person name="Grossman N."/>
            <person name="Wear M.P."/>
            <person name="Jia B."/>
            <person name="Miller H."/>
            <person name="Casadevall A."/>
            <person name="Timp W."/>
            <person name="Zhang S.X."/>
            <person name="Salzberg S.L."/>
        </authorList>
    </citation>
    <scope>NUCLEOTIDE SEQUENCE [LARGE SCALE GENOMIC DNA]</scope>
    <source>
        <strain evidence="1 2">JHH-5317</strain>
    </source>
</reference>
<protein>
    <recommendedName>
        <fullName evidence="3">FAD/NAD(P)-binding domain-containing protein</fullName>
    </recommendedName>
</protein>
<name>A0A2N3MZP4_9PEZI</name>
<evidence type="ECO:0000313" key="1">
    <source>
        <dbReference type="EMBL" id="PKS05653.1"/>
    </source>
</evidence>
<dbReference type="Gene3D" id="3.50.50.60">
    <property type="entry name" value="FAD/NAD(P)-binding domain"/>
    <property type="match status" value="2"/>
</dbReference>